<dbReference type="InterPro" id="IPR011059">
    <property type="entry name" value="Metal-dep_hydrolase_composite"/>
</dbReference>
<keyword evidence="3" id="KW-1185">Reference proteome</keyword>
<gene>
    <name evidence="2" type="ORF">EKH77_18055</name>
</gene>
<accession>A0A3S9PKM7</accession>
<dbReference type="InterPro" id="IPR051781">
    <property type="entry name" value="Metallo-dep_Hydrolase"/>
</dbReference>
<evidence type="ECO:0000259" key="1">
    <source>
        <dbReference type="Pfam" id="PF01979"/>
    </source>
</evidence>
<reference evidence="2 3" key="1">
    <citation type="submission" date="2018-12" db="EMBL/GenBank/DDBJ databases">
        <title>The whole draft genome of Streptomyce luteoverticillatus CGMCC 15060.</title>
        <authorList>
            <person name="Feng Z."/>
            <person name="Chen G."/>
            <person name="Zhang J."/>
            <person name="Zhu H."/>
            <person name="Yu X."/>
            <person name="Zhang W."/>
            <person name="Zhang X."/>
        </authorList>
    </citation>
    <scope>NUCLEOTIDE SEQUENCE [LARGE SCALE GENOMIC DNA]</scope>
    <source>
        <strain evidence="2 3">CGMCC 15060</strain>
    </source>
</reference>
<name>A0A3S9PKM7_STRLT</name>
<proteinExistence type="predicted"/>
<evidence type="ECO:0000313" key="2">
    <source>
        <dbReference type="EMBL" id="AZQ72867.1"/>
    </source>
</evidence>
<feature type="domain" description="Amidohydrolase-related" evidence="1">
    <location>
        <begin position="58"/>
        <end position="444"/>
    </location>
</feature>
<dbReference type="Gene3D" id="3.20.20.140">
    <property type="entry name" value="Metal-dependent hydrolases"/>
    <property type="match status" value="2"/>
</dbReference>
<evidence type="ECO:0000313" key="3">
    <source>
        <dbReference type="Proteomes" id="UP000267900"/>
    </source>
</evidence>
<dbReference type="AlphaFoldDB" id="A0A3S9PKM7"/>
<dbReference type="RefSeq" id="WP_126915382.1">
    <property type="nucleotide sequence ID" value="NZ_CP034587.1"/>
</dbReference>
<dbReference type="PANTHER" id="PTHR43135:SF3">
    <property type="entry name" value="ALPHA-D-RIBOSE 1-METHYLPHOSPHONATE 5-TRIPHOSPHATE DIPHOSPHATASE"/>
    <property type="match status" value="1"/>
</dbReference>
<dbReference type="PANTHER" id="PTHR43135">
    <property type="entry name" value="ALPHA-D-RIBOSE 1-METHYLPHOSPHONATE 5-TRIPHOSPHATE DIPHOSPHATASE"/>
    <property type="match status" value="1"/>
</dbReference>
<dbReference type="InterPro" id="IPR032466">
    <property type="entry name" value="Metal_Hydrolase"/>
</dbReference>
<dbReference type="GO" id="GO:0016810">
    <property type="term" value="F:hydrolase activity, acting on carbon-nitrogen (but not peptide) bonds"/>
    <property type="evidence" value="ECO:0007669"/>
    <property type="project" value="InterPro"/>
</dbReference>
<dbReference type="Proteomes" id="UP000267900">
    <property type="component" value="Chromosome"/>
</dbReference>
<dbReference type="EMBL" id="CP034587">
    <property type="protein sequence ID" value="AZQ72867.1"/>
    <property type="molecule type" value="Genomic_DNA"/>
</dbReference>
<dbReference type="Pfam" id="PF01979">
    <property type="entry name" value="Amidohydro_1"/>
    <property type="match status" value="1"/>
</dbReference>
<sequence>MHDTLLLTHTTLIAAPGTHSPEQDMTVVVRDGRVATVGRTAEVPVPHGARVMDLSGKYVIPGLIDMHTHSHGPAELVAPLYALTGVTTVREMWGTPAVRAGRDRVERGEFPGPRWVIGSTLVDGRPSLWTDDVSPVPVVEAGTEAEAREAVRGIKQEGADFIKVYSRLTREVYLALADEARRQEIPYAGHCPDAVSVTEASDAGQRTIEHLHPLLTATSSDQPMLRRELENGLRVDPAEAGSVARFRRWYRRVHQLESLAARSHDPERAARVFDRLAANGTFVTPTLGIHHVMERPDTLPNRAPEWAHLPEWLTGAWPGQLEELLGGRTEQEYADVRDLNTHHARIVGELHRHGVPLLAGTDSGAPYLVPGFALHQELEHLTRAGLGAAHALRAATTTPARALGLEAVLGTIEPGKAADLVVLEADPLDDIRNTQRIDSVVTRGLLIDRAERRRMLAQIAQAAAELKPPVGMGSGA</sequence>
<dbReference type="SUPFAM" id="SSF51338">
    <property type="entry name" value="Composite domain of metallo-dependent hydrolases"/>
    <property type="match status" value="1"/>
</dbReference>
<organism evidence="2 3">
    <name type="scientific">Streptomyces luteoverticillatus</name>
    <name type="common">Streptoverticillium luteoverticillatus</name>
    <dbReference type="NCBI Taxonomy" id="66425"/>
    <lineage>
        <taxon>Bacteria</taxon>
        <taxon>Bacillati</taxon>
        <taxon>Actinomycetota</taxon>
        <taxon>Actinomycetes</taxon>
        <taxon>Kitasatosporales</taxon>
        <taxon>Streptomycetaceae</taxon>
        <taxon>Streptomyces</taxon>
    </lineage>
</organism>
<dbReference type="SUPFAM" id="SSF51556">
    <property type="entry name" value="Metallo-dependent hydrolases"/>
    <property type="match status" value="1"/>
</dbReference>
<dbReference type="InterPro" id="IPR006680">
    <property type="entry name" value="Amidohydro-rel"/>
</dbReference>
<dbReference type="OrthoDB" id="3189065at2"/>
<dbReference type="Gene3D" id="2.30.40.10">
    <property type="entry name" value="Urease, subunit C, domain 1"/>
    <property type="match status" value="1"/>
</dbReference>
<protein>
    <recommendedName>
        <fullName evidence="1">Amidohydrolase-related domain-containing protein</fullName>
    </recommendedName>
</protein>